<comment type="cofactor">
    <cofactor evidence="10 12">
        <name>Zn(2+)</name>
        <dbReference type="ChEBI" id="CHEBI:29105"/>
    </cofactor>
    <text evidence="10 12">Binds 1 zinc ion per subunit.</text>
</comment>
<evidence type="ECO:0000256" key="1">
    <source>
        <dbReference type="ARBA" id="ARBA00002285"/>
    </source>
</evidence>
<dbReference type="EMBL" id="CABFVH010000026">
    <property type="protein sequence ID" value="VUF13994.1"/>
    <property type="molecule type" value="Genomic_DNA"/>
</dbReference>
<dbReference type="AlphaFoldDB" id="A0A564G1J0"/>
<evidence type="ECO:0000313" key="16">
    <source>
        <dbReference type="Proteomes" id="UP001055303"/>
    </source>
</evidence>
<dbReference type="Gene3D" id="3.30.479.10">
    <property type="entry name" value="6-pyruvoyl tetrahydropterin synthase/QueD"/>
    <property type="match status" value="1"/>
</dbReference>
<dbReference type="Proteomes" id="UP001055303">
    <property type="component" value="Unassembled WGS sequence"/>
</dbReference>
<dbReference type="GO" id="GO:0070497">
    <property type="term" value="F:6-carboxytetrahydropterin synthase activity"/>
    <property type="evidence" value="ECO:0007669"/>
    <property type="project" value="UniProtKB-EC"/>
</dbReference>
<feature type="binding site" evidence="12">
    <location>
        <position position="44"/>
    </location>
    <ligand>
        <name>Zn(2+)</name>
        <dbReference type="ChEBI" id="CHEBI:29105"/>
    </ligand>
</feature>
<protein>
    <recommendedName>
        <fullName evidence="4 10">6-carboxy-5,6,7,8-tetrahydropterin synthase</fullName>
        <ecNumber evidence="10">4.-.-.-</ecNumber>
    </recommendedName>
</protein>
<evidence type="ECO:0000256" key="5">
    <source>
        <dbReference type="ARBA" id="ARBA00022723"/>
    </source>
</evidence>
<evidence type="ECO:0000256" key="6">
    <source>
        <dbReference type="ARBA" id="ARBA00022785"/>
    </source>
</evidence>
<dbReference type="InterPro" id="IPR038418">
    <property type="entry name" value="6-PTP_synth/QueD_sf"/>
</dbReference>
<feature type="active site" description="Charge relay system" evidence="11">
    <location>
        <position position="121"/>
    </location>
</feature>
<dbReference type="FunFam" id="3.30.479.10:FF:000001">
    <property type="entry name" value="6-carboxy-5,6,7,8-tetrahydropterin synthase"/>
    <property type="match status" value="1"/>
</dbReference>
<keyword evidence="7 10" id="KW-0862">Zinc</keyword>
<feature type="binding site" evidence="12">
    <location>
        <position position="27"/>
    </location>
    <ligand>
        <name>Zn(2+)</name>
        <dbReference type="ChEBI" id="CHEBI:29105"/>
    </ligand>
</feature>
<dbReference type="InterPro" id="IPR007115">
    <property type="entry name" value="6-PTP_synth/QueD"/>
</dbReference>
<sequence>MPGIADIADLKNKAMKITQAFTFEAAHRLPNVPETHRCHRMHGHSYRVELTVAGAIDPHSGWVIDFYDVEDIFRPLLERLDHHTLNDIEGLENPTAENIAAWIWHRAKAGLPGLALVRVYETPMSWAEYAGE</sequence>
<dbReference type="Pfam" id="PF01242">
    <property type="entry name" value="PTPS"/>
    <property type="match status" value="1"/>
</dbReference>
<comment type="similarity">
    <text evidence="3 10">Belongs to the PTPS family. QueD subfamily.</text>
</comment>
<dbReference type="PANTHER" id="PTHR12589:SF7">
    <property type="entry name" value="6-PYRUVOYL TETRAHYDROBIOPTERIN SYNTHASE"/>
    <property type="match status" value="1"/>
</dbReference>
<gene>
    <name evidence="14" type="primary">queD</name>
    <name evidence="13" type="ORF">IFDJLNFL_5491</name>
    <name evidence="14" type="ORF">MTDSW087_03704</name>
</gene>
<keyword evidence="5 10" id="KW-0479">Metal-binding</keyword>
<evidence type="ECO:0000256" key="11">
    <source>
        <dbReference type="PIRSR" id="PIRSR006113-1"/>
    </source>
</evidence>
<comment type="pathway">
    <text evidence="2 10">Purine metabolism; 7-cyano-7-deazaguanine biosynthesis.</text>
</comment>
<dbReference type="PIRSF" id="PIRSF006113">
    <property type="entry name" value="PTP_synth"/>
    <property type="match status" value="1"/>
</dbReference>
<evidence type="ECO:0000313" key="15">
    <source>
        <dbReference type="Proteomes" id="UP000401717"/>
    </source>
</evidence>
<name>A0A564G1J0_9HYPH</name>
<evidence type="ECO:0000256" key="3">
    <source>
        <dbReference type="ARBA" id="ARBA00008900"/>
    </source>
</evidence>
<comment type="catalytic activity">
    <reaction evidence="9 10">
        <text>7,8-dihydroneopterin 3'-triphosphate + H2O = 6-carboxy-5,6,7,8-tetrahydropterin + triphosphate + acetaldehyde + 2 H(+)</text>
        <dbReference type="Rhea" id="RHEA:27966"/>
        <dbReference type="ChEBI" id="CHEBI:15343"/>
        <dbReference type="ChEBI" id="CHEBI:15377"/>
        <dbReference type="ChEBI" id="CHEBI:15378"/>
        <dbReference type="ChEBI" id="CHEBI:18036"/>
        <dbReference type="ChEBI" id="CHEBI:58462"/>
        <dbReference type="ChEBI" id="CHEBI:61032"/>
        <dbReference type="EC" id="4.1.2.50"/>
    </reaction>
</comment>
<organism evidence="14 15">
    <name type="scientific">Methylobacterium dankookense</name>
    <dbReference type="NCBI Taxonomy" id="560405"/>
    <lineage>
        <taxon>Bacteria</taxon>
        <taxon>Pseudomonadati</taxon>
        <taxon>Pseudomonadota</taxon>
        <taxon>Alphaproteobacteria</taxon>
        <taxon>Hyphomicrobiales</taxon>
        <taxon>Methylobacteriaceae</taxon>
        <taxon>Methylobacterium</taxon>
    </lineage>
</organism>
<dbReference type="GO" id="GO:0046872">
    <property type="term" value="F:metal ion binding"/>
    <property type="evidence" value="ECO:0007669"/>
    <property type="project" value="UniProtKB-KW"/>
</dbReference>
<evidence type="ECO:0000256" key="12">
    <source>
        <dbReference type="PIRSR" id="PIRSR006113-2"/>
    </source>
</evidence>
<feature type="binding site" evidence="12">
    <location>
        <position position="42"/>
    </location>
    <ligand>
        <name>Zn(2+)</name>
        <dbReference type="ChEBI" id="CHEBI:29105"/>
    </ligand>
</feature>
<dbReference type="UniPathway" id="UPA00391"/>
<evidence type="ECO:0000313" key="13">
    <source>
        <dbReference type="EMBL" id="GJD59562.1"/>
    </source>
</evidence>
<reference evidence="13" key="2">
    <citation type="journal article" date="2021" name="Front. Microbiol.">
        <title>Comprehensive Comparative Genomics and Phenotyping of Methylobacterium Species.</title>
        <authorList>
            <person name="Alessa O."/>
            <person name="Ogura Y."/>
            <person name="Fujitani Y."/>
            <person name="Takami H."/>
            <person name="Hayashi T."/>
            <person name="Sahin N."/>
            <person name="Tani A."/>
        </authorList>
    </citation>
    <scope>NUCLEOTIDE SEQUENCE</scope>
    <source>
        <strain evidence="13">DSM 22415</strain>
    </source>
</reference>
<evidence type="ECO:0000256" key="7">
    <source>
        <dbReference type="ARBA" id="ARBA00022833"/>
    </source>
</evidence>
<dbReference type="EMBL" id="BPQI01000225">
    <property type="protein sequence ID" value="GJD59562.1"/>
    <property type="molecule type" value="Genomic_DNA"/>
</dbReference>
<evidence type="ECO:0000256" key="9">
    <source>
        <dbReference type="ARBA" id="ARBA00048807"/>
    </source>
</evidence>
<reference evidence="14 15" key="1">
    <citation type="submission" date="2019-06" db="EMBL/GenBank/DDBJ databases">
        <authorList>
            <person name="Rodrigo-Torres L."/>
            <person name="Arahal R. D."/>
            <person name="Lucena T."/>
        </authorList>
    </citation>
    <scope>NUCLEOTIDE SEQUENCE [LARGE SCALE GENOMIC DNA]</scope>
    <source>
        <strain evidence="14 15">SW08-7</strain>
    </source>
</reference>
<evidence type="ECO:0000256" key="10">
    <source>
        <dbReference type="PIRNR" id="PIRNR006113"/>
    </source>
</evidence>
<evidence type="ECO:0000313" key="14">
    <source>
        <dbReference type="EMBL" id="VUF13994.1"/>
    </source>
</evidence>
<keyword evidence="6 10" id="KW-0671">Queuosine biosynthesis</keyword>
<accession>A0A564G1J0</accession>
<feature type="active site" description="Proton acceptor" evidence="11">
    <location>
        <position position="38"/>
    </location>
</feature>
<keyword evidence="8 10" id="KW-0456">Lyase</keyword>
<evidence type="ECO:0000256" key="8">
    <source>
        <dbReference type="ARBA" id="ARBA00023239"/>
    </source>
</evidence>
<dbReference type="SUPFAM" id="SSF55620">
    <property type="entry name" value="Tetrahydrobiopterin biosynthesis enzymes-like"/>
    <property type="match status" value="1"/>
</dbReference>
<dbReference type="EC" id="4.-.-.-" evidence="10"/>
<dbReference type="GO" id="GO:0008616">
    <property type="term" value="P:tRNA queuosine(34) biosynthetic process"/>
    <property type="evidence" value="ECO:0007669"/>
    <property type="project" value="UniProtKB-KW"/>
</dbReference>
<dbReference type="PANTHER" id="PTHR12589">
    <property type="entry name" value="PYRUVOYL TETRAHYDROBIOPTERIN SYNTHASE"/>
    <property type="match status" value="1"/>
</dbReference>
<comment type="function">
    <text evidence="1">Catalyzes the conversion of 7,8-dihydroneopterin triphosphate (H2NTP) to 6-carboxy-5,6,7,8-tetrahydropterin (CPH4) and acetaldehyde.</text>
</comment>
<evidence type="ECO:0000256" key="2">
    <source>
        <dbReference type="ARBA" id="ARBA00005061"/>
    </source>
</evidence>
<keyword evidence="16" id="KW-1185">Reference proteome</keyword>
<dbReference type="NCBIfam" id="TIGR03367">
    <property type="entry name" value="queuosine_QueD"/>
    <property type="match status" value="1"/>
</dbReference>
<dbReference type="Proteomes" id="UP000401717">
    <property type="component" value="Unassembled WGS sequence"/>
</dbReference>
<feature type="active site" description="Charge relay system" evidence="11">
    <location>
        <position position="82"/>
    </location>
</feature>
<reference evidence="13" key="3">
    <citation type="submission" date="2021-08" db="EMBL/GenBank/DDBJ databases">
        <authorList>
            <person name="Tani A."/>
            <person name="Ola A."/>
            <person name="Ogura Y."/>
            <person name="Katsura K."/>
            <person name="Hayashi T."/>
        </authorList>
    </citation>
    <scope>NUCLEOTIDE SEQUENCE</scope>
    <source>
        <strain evidence="13">DSM 22415</strain>
    </source>
</reference>
<evidence type="ECO:0000256" key="4">
    <source>
        <dbReference type="ARBA" id="ARBA00018141"/>
    </source>
</evidence>
<proteinExistence type="inferred from homology"/>